<evidence type="ECO:0000313" key="2">
    <source>
        <dbReference type="Proteomes" id="UP000663852"/>
    </source>
</evidence>
<dbReference type="Proteomes" id="UP000663852">
    <property type="component" value="Unassembled WGS sequence"/>
</dbReference>
<proteinExistence type="predicted"/>
<organism evidence="1 2">
    <name type="scientific">Adineta ricciae</name>
    <name type="common">Rotifer</name>
    <dbReference type="NCBI Taxonomy" id="249248"/>
    <lineage>
        <taxon>Eukaryota</taxon>
        <taxon>Metazoa</taxon>
        <taxon>Spiralia</taxon>
        <taxon>Gnathifera</taxon>
        <taxon>Rotifera</taxon>
        <taxon>Eurotatoria</taxon>
        <taxon>Bdelloidea</taxon>
        <taxon>Adinetida</taxon>
        <taxon>Adinetidae</taxon>
        <taxon>Adineta</taxon>
    </lineage>
</organism>
<dbReference type="OrthoDB" id="93990at2759"/>
<reference evidence="1" key="1">
    <citation type="submission" date="2021-02" db="EMBL/GenBank/DDBJ databases">
        <authorList>
            <person name="Nowell W R."/>
        </authorList>
    </citation>
    <scope>NUCLEOTIDE SEQUENCE</scope>
</reference>
<evidence type="ECO:0000313" key="1">
    <source>
        <dbReference type="EMBL" id="CAF1563250.1"/>
    </source>
</evidence>
<dbReference type="EMBL" id="CAJNOJ010003176">
    <property type="protein sequence ID" value="CAF1563250.1"/>
    <property type="molecule type" value="Genomic_DNA"/>
</dbReference>
<dbReference type="AlphaFoldDB" id="A0A815XY13"/>
<protein>
    <submittedName>
        <fullName evidence="1">Uncharacterized protein</fullName>
    </submittedName>
</protein>
<name>A0A815XY13_ADIRI</name>
<sequence>MGFLMLGIALPVTKSIGDASNTKSKTILKHPSDHICKFDATQNQVRQFSQQVAARALNTQETPDVIVTNCYK</sequence>
<gene>
    <name evidence="1" type="ORF">EDS130_LOCUS46691</name>
</gene>
<comment type="caution">
    <text evidence="1">The sequence shown here is derived from an EMBL/GenBank/DDBJ whole genome shotgun (WGS) entry which is preliminary data.</text>
</comment>
<accession>A0A815XY13</accession>
<feature type="non-terminal residue" evidence="1">
    <location>
        <position position="1"/>
    </location>
</feature>